<dbReference type="PROSITE" id="PS50977">
    <property type="entry name" value="HTH_TETR_2"/>
    <property type="match status" value="1"/>
</dbReference>
<protein>
    <submittedName>
        <fullName evidence="7">TetR/AcrR family transcriptional regulator</fullName>
    </submittedName>
</protein>
<keyword evidence="3 5" id="KW-0238">DNA-binding</keyword>
<evidence type="ECO:0000259" key="6">
    <source>
        <dbReference type="PROSITE" id="PS50977"/>
    </source>
</evidence>
<keyword evidence="1" id="KW-0678">Repressor</keyword>
<dbReference type="AlphaFoldDB" id="A0A385TPY3"/>
<feature type="domain" description="HTH tetR-type" evidence="6">
    <location>
        <begin position="1"/>
        <end position="58"/>
    </location>
</feature>
<evidence type="ECO:0000256" key="1">
    <source>
        <dbReference type="ARBA" id="ARBA00022491"/>
    </source>
</evidence>
<proteinExistence type="predicted"/>
<dbReference type="PANTHER" id="PTHR30055:SF175">
    <property type="entry name" value="HTH-TYPE TRANSCRIPTIONAL REPRESSOR KSTR2"/>
    <property type="match status" value="1"/>
</dbReference>
<evidence type="ECO:0000256" key="3">
    <source>
        <dbReference type="ARBA" id="ARBA00023125"/>
    </source>
</evidence>
<keyword evidence="2" id="KW-0805">Transcription regulation</keyword>
<reference evidence="7 8" key="1">
    <citation type="submission" date="2018-09" db="EMBL/GenBank/DDBJ databases">
        <title>Genome Sequence of Paenibacillus lautus Strain E7593-69, Azo Dye-Degrading Bacteria, Isolated from Commercial Tattoo Inks.</title>
        <authorList>
            <person name="Nho S.W."/>
            <person name="Kim S.-J."/>
            <person name="Kweon O."/>
            <person name="Cerniglia C.E."/>
        </authorList>
    </citation>
    <scope>NUCLEOTIDE SEQUENCE [LARGE SCALE GENOMIC DNA]</scope>
    <source>
        <strain evidence="7 8">E7593-69</strain>
    </source>
</reference>
<dbReference type="SUPFAM" id="SSF46689">
    <property type="entry name" value="Homeodomain-like"/>
    <property type="match status" value="1"/>
</dbReference>
<sequence length="186" mass="21517">MRERIVEAASKEIRRNGMRFTMGELAKQLGMSTKTLYGVFPSKDELIAEILTGAIDELQHKEKEILNNASLNTLEKLRRCLILIPADFQFIELNLITELQRYYPNQWNRLDQFLNEQWGSITELFQEGIRQGLLRPFNAKIFIDLYVGGFYRLMEDSAANRSSMTLQEGLHDMGEILLAGIIERES</sequence>
<dbReference type="InterPro" id="IPR050109">
    <property type="entry name" value="HTH-type_TetR-like_transc_reg"/>
</dbReference>
<dbReference type="InterPro" id="IPR001647">
    <property type="entry name" value="HTH_TetR"/>
</dbReference>
<keyword evidence="8" id="KW-1185">Reference proteome</keyword>
<dbReference type="GO" id="GO:0000976">
    <property type="term" value="F:transcription cis-regulatory region binding"/>
    <property type="evidence" value="ECO:0007669"/>
    <property type="project" value="TreeGrafter"/>
</dbReference>
<keyword evidence="4" id="KW-0804">Transcription</keyword>
<dbReference type="InterPro" id="IPR036271">
    <property type="entry name" value="Tet_transcr_reg_TetR-rel_C_sf"/>
</dbReference>
<dbReference type="PANTHER" id="PTHR30055">
    <property type="entry name" value="HTH-TYPE TRANSCRIPTIONAL REGULATOR RUTR"/>
    <property type="match status" value="1"/>
</dbReference>
<organism evidence="7 8">
    <name type="scientific">Paenibacillus lautus</name>
    <name type="common">Bacillus lautus</name>
    <dbReference type="NCBI Taxonomy" id="1401"/>
    <lineage>
        <taxon>Bacteria</taxon>
        <taxon>Bacillati</taxon>
        <taxon>Bacillota</taxon>
        <taxon>Bacilli</taxon>
        <taxon>Bacillales</taxon>
        <taxon>Paenibacillaceae</taxon>
        <taxon>Paenibacillus</taxon>
    </lineage>
</organism>
<dbReference type="InterPro" id="IPR009057">
    <property type="entry name" value="Homeodomain-like_sf"/>
</dbReference>
<dbReference type="GO" id="GO:0003700">
    <property type="term" value="F:DNA-binding transcription factor activity"/>
    <property type="evidence" value="ECO:0007669"/>
    <property type="project" value="TreeGrafter"/>
</dbReference>
<dbReference type="PRINTS" id="PR00455">
    <property type="entry name" value="HTHTETR"/>
</dbReference>
<evidence type="ECO:0000313" key="8">
    <source>
        <dbReference type="Proteomes" id="UP000266552"/>
    </source>
</evidence>
<accession>A0A385TPY3</accession>
<feature type="DNA-binding region" description="H-T-H motif" evidence="5">
    <location>
        <begin position="21"/>
        <end position="40"/>
    </location>
</feature>
<dbReference type="KEGG" id="plw:D5F53_15725"/>
<dbReference type="SUPFAM" id="SSF48498">
    <property type="entry name" value="Tetracyclin repressor-like, C-terminal domain"/>
    <property type="match status" value="1"/>
</dbReference>
<dbReference type="RefSeq" id="WP_119848519.1">
    <property type="nucleotide sequence ID" value="NZ_CP032412.1"/>
</dbReference>
<evidence type="ECO:0000256" key="2">
    <source>
        <dbReference type="ARBA" id="ARBA00023015"/>
    </source>
</evidence>
<dbReference type="Proteomes" id="UP000266552">
    <property type="component" value="Chromosome"/>
</dbReference>
<evidence type="ECO:0000256" key="5">
    <source>
        <dbReference type="PROSITE-ProRule" id="PRU00335"/>
    </source>
</evidence>
<evidence type="ECO:0000313" key="7">
    <source>
        <dbReference type="EMBL" id="AYB44632.1"/>
    </source>
</evidence>
<name>A0A385TPY3_PAELA</name>
<evidence type="ECO:0000256" key="4">
    <source>
        <dbReference type="ARBA" id="ARBA00023163"/>
    </source>
</evidence>
<dbReference type="EMBL" id="CP032412">
    <property type="protein sequence ID" value="AYB44632.1"/>
    <property type="molecule type" value="Genomic_DNA"/>
</dbReference>
<dbReference type="Gene3D" id="1.10.357.10">
    <property type="entry name" value="Tetracycline Repressor, domain 2"/>
    <property type="match status" value="1"/>
</dbReference>
<gene>
    <name evidence="7" type="ORF">D5F53_15725</name>
</gene>
<dbReference type="Pfam" id="PF00440">
    <property type="entry name" value="TetR_N"/>
    <property type="match status" value="1"/>
</dbReference>